<evidence type="ECO:0008006" key="4">
    <source>
        <dbReference type="Google" id="ProtNLM"/>
    </source>
</evidence>
<dbReference type="eggNOG" id="COG2968">
    <property type="taxonomic scope" value="Bacteria"/>
</dbReference>
<protein>
    <recommendedName>
        <fullName evidence="4">26 kDa periplasmic immunogenic protein</fullName>
    </recommendedName>
</protein>
<dbReference type="EMBL" id="BANX01000001">
    <property type="protein sequence ID" value="GAC66238.1"/>
    <property type="molecule type" value="Genomic_DNA"/>
</dbReference>
<dbReference type="Gene3D" id="3.30.70.2970">
    <property type="entry name" value="Protein of unknown function (DUF541), domain 2"/>
    <property type="match status" value="1"/>
</dbReference>
<organism evidence="2 3">
    <name type="scientific">Gordonia soli NBRC 108243</name>
    <dbReference type="NCBI Taxonomy" id="1223545"/>
    <lineage>
        <taxon>Bacteria</taxon>
        <taxon>Bacillati</taxon>
        <taxon>Actinomycetota</taxon>
        <taxon>Actinomycetes</taxon>
        <taxon>Mycobacteriales</taxon>
        <taxon>Gordoniaceae</taxon>
        <taxon>Gordonia</taxon>
    </lineage>
</organism>
<keyword evidence="3" id="KW-1185">Reference proteome</keyword>
<name>M0QC88_9ACTN</name>
<comment type="caution">
    <text evidence="2">The sequence shown here is derived from an EMBL/GenBank/DDBJ whole genome shotgun (WGS) entry which is preliminary data.</text>
</comment>
<dbReference type="PROSITE" id="PS51257">
    <property type="entry name" value="PROKAR_LIPOPROTEIN"/>
    <property type="match status" value="1"/>
</dbReference>
<sequence>MSPRRLALAAGAVAALLLGVTACGDDGDSGDKPRTVTVVGSGEVTGTPDTLRADIGVEATGSDVSSALNAANTEVGKITDAVVAAGVDRKDVQTQQVSLNPQYTGTSPGGAPQISGYQATNTVRVTIRDIPKASNVLAKAADAGGDDTRISNVSFAIDDDSDLLEQARKAAFDDARGRAEQYAGLAGDSLGKVITINETTSGQDQPAAQTLQRDSSAASSPVPIEPGEQTLRFTVTVTYGLK</sequence>
<dbReference type="AlphaFoldDB" id="M0QC88"/>
<dbReference type="InterPro" id="IPR007497">
    <property type="entry name" value="SIMPL/DUF541"/>
</dbReference>
<evidence type="ECO:0000313" key="3">
    <source>
        <dbReference type="Proteomes" id="UP000011666"/>
    </source>
</evidence>
<dbReference type="GO" id="GO:0006974">
    <property type="term" value="P:DNA damage response"/>
    <property type="evidence" value="ECO:0007669"/>
    <property type="project" value="TreeGrafter"/>
</dbReference>
<proteinExistence type="predicted"/>
<accession>M0QC88</accession>
<dbReference type="RefSeq" id="WP_007616255.1">
    <property type="nucleotide sequence ID" value="NZ_BANX01000001.1"/>
</dbReference>
<feature type="chain" id="PRO_5004003718" description="26 kDa periplasmic immunogenic protein" evidence="1">
    <location>
        <begin position="25"/>
        <end position="242"/>
    </location>
</feature>
<reference evidence="2 3" key="1">
    <citation type="submission" date="2013-01" db="EMBL/GenBank/DDBJ databases">
        <title>Whole genome shotgun sequence of Gordonia soli NBRC 108243.</title>
        <authorList>
            <person name="Isaki-Nakamura S."/>
            <person name="Hosoyama A."/>
            <person name="Tsuchikane K."/>
            <person name="Ando Y."/>
            <person name="Baba S."/>
            <person name="Ohji S."/>
            <person name="Hamada M."/>
            <person name="Tamura T."/>
            <person name="Yamazoe A."/>
            <person name="Yamazaki S."/>
            <person name="Fujita N."/>
        </authorList>
    </citation>
    <scope>NUCLEOTIDE SEQUENCE [LARGE SCALE GENOMIC DNA]</scope>
    <source>
        <strain evidence="2 3">NBRC 108243</strain>
    </source>
</reference>
<dbReference type="STRING" id="1223545.GS4_01_00390"/>
<feature type="signal peptide" evidence="1">
    <location>
        <begin position="1"/>
        <end position="24"/>
    </location>
</feature>
<dbReference type="Pfam" id="PF04402">
    <property type="entry name" value="SIMPL"/>
    <property type="match status" value="1"/>
</dbReference>
<keyword evidence="1" id="KW-0732">Signal</keyword>
<dbReference type="InterPro" id="IPR052022">
    <property type="entry name" value="26kDa_periplasmic_antigen"/>
</dbReference>
<dbReference type="PANTHER" id="PTHR34387">
    <property type="entry name" value="SLR1258 PROTEIN"/>
    <property type="match status" value="1"/>
</dbReference>
<dbReference type="Gene3D" id="3.30.110.170">
    <property type="entry name" value="Protein of unknown function (DUF541), domain 1"/>
    <property type="match status" value="1"/>
</dbReference>
<gene>
    <name evidence="2" type="ORF">GS4_01_00390</name>
</gene>
<dbReference type="OrthoDB" id="5195768at2"/>
<dbReference type="PANTHER" id="PTHR34387:SF1">
    <property type="entry name" value="PERIPLASMIC IMMUNOGENIC PROTEIN"/>
    <property type="match status" value="1"/>
</dbReference>
<dbReference type="Proteomes" id="UP000011666">
    <property type="component" value="Unassembled WGS sequence"/>
</dbReference>
<evidence type="ECO:0000313" key="2">
    <source>
        <dbReference type="EMBL" id="GAC66238.1"/>
    </source>
</evidence>
<evidence type="ECO:0000256" key="1">
    <source>
        <dbReference type="SAM" id="SignalP"/>
    </source>
</evidence>